<reference evidence="2 3" key="1">
    <citation type="submission" date="2024-02" db="EMBL/GenBank/DDBJ databases">
        <title>High-quality chromosome-scale genome assembly of Pensacola bahiagrass (Paspalum notatum Flugge var. saurae).</title>
        <authorList>
            <person name="Vega J.M."/>
            <person name="Podio M."/>
            <person name="Orjuela J."/>
            <person name="Siena L.A."/>
            <person name="Pessino S.C."/>
            <person name="Combes M.C."/>
            <person name="Mariac C."/>
            <person name="Albertini E."/>
            <person name="Pupilli F."/>
            <person name="Ortiz J.P.A."/>
            <person name="Leblanc O."/>
        </authorList>
    </citation>
    <scope>NUCLEOTIDE SEQUENCE [LARGE SCALE GENOMIC DNA]</scope>
    <source>
        <strain evidence="2">R1</strain>
        <tissue evidence="2">Leaf</tissue>
    </source>
</reference>
<dbReference type="EMBL" id="CP144747">
    <property type="protein sequence ID" value="WVZ65008.1"/>
    <property type="molecule type" value="Genomic_DNA"/>
</dbReference>
<keyword evidence="3" id="KW-1185">Reference proteome</keyword>
<feature type="compositionally biased region" description="Basic and acidic residues" evidence="1">
    <location>
        <begin position="13"/>
        <end position="33"/>
    </location>
</feature>
<evidence type="ECO:0000313" key="2">
    <source>
        <dbReference type="EMBL" id="WVZ65008.1"/>
    </source>
</evidence>
<feature type="region of interest" description="Disordered" evidence="1">
    <location>
        <begin position="1"/>
        <end position="66"/>
    </location>
</feature>
<name>A0AAQ3WKI4_PASNO</name>
<feature type="compositionally biased region" description="Low complexity" evidence="1">
    <location>
        <begin position="41"/>
        <end position="66"/>
    </location>
</feature>
<organism evidence="2 3">
    <name type="scientific">Paspalum notatum var. saurae</name>
    <dbReference type="NCBI Taxonomy" id="547442"/>
    <lineage>
        <taxon>Eukaryota</taxon>
        <taxon>Viridiplantae</taxon>
        <taxon>Streptophyta</taxon>
        <taxon>Embryophyta</taxon>
        <taxon>Tracheophyta</taxon>
        <taxon>Spermatophyta</taxon>
        <taxon>Magnoliopsida</taxon>
        <taxon>Liliopsida</taxon>
        <taxon>Poales</taxon>
        <taxon>Poaceae</taxon>
        <taxon>PACMAD clade</taxon>
        <taxon>Panicoideae</taxon>
        <taxon>Andropogonodae</taxon>
        <taxon>Paspaleae</taxon>
        <taxon>Paspalinae</taxon>
        <taxon>Paspalum</taxon>
    </lineage>
</organism>
<dbReference type="AlphaFoldDB" id="A0AAQ3WKI4"/>
<gene>
    <name evidence="2" type="ORF">U9M48_014442</name>
</gene>
<evidence type="ECO:0000256" key="1">
    <source>
        <dbReference type="SAM" id="MobiDB-lite"/>
    </source>
</evidence>
<accession>A0AAQ3WKI4</accession>
<dbReference type="Proteomes" id="UP001341281">
    <property type="component" value="Chromosome 03"/>
</dbReference>
<protein>
    <submittedName>
        <fullName evidence="2">Uncharacterized protein</fullName>
    </submittedName>
</protein>
<evidence type="ECO:0000313" key="3">
    <source>
        <dbReference type="Proteomes" id="UP001341281"/>
    </source>
</evidence>
<sequence length="97" mass="10888">MYRPATMATAPTKLEDKETNKKSDPSHPGDIQRRCSRRARSASGSGSSTGCCEAAGARRPPRTAGYRVERKQVQAWLDSRHHMWQKLLNRNRLPGVL</sequence>
<proteinExistence type="predicted"/>